<gene>
    <name evidence="3" type="ORF">H6F41_13100</name>
</gene>
<keyword evidence="4" id="KW-1185">Reference proteome</keyword>
<name>A0ABR8A0L0_9CYAN</name>
<sequence length="858" mass="87533">MQYSNTKTNSRKVKTSLSLRHIFTAALVAGGTWQLVPFIASAQTAPLTAAGETIRNTATATYEDPSQPGAQINATSNTVTATVAEVAGITNVPDGITDSTPTTPVLPTDVLTYDFLITNVGNDTTTVTIPTPLVTGPATLGTVTYDIDLNGNGVLTDSGDIVGGTLAQAEAAVLLPGGTIKVHVPVTVALSATSGAPIKVQLGDTPPNDNSADTQNQAVSGTGNLATVDAADGTTGETTGAPVNGEREASAVQTQLVGATPQAFAAILKTAGTATSATPLDFTSYLVPYNLTLRVDNAAPVGADPSLVAAELEGTNIKVAGINGGNTIKTILVSDVIPTDTVLNAAPSAPTGWTVVYSTITPTNPLADATAWTITAPGDLTTVTRVGFIKNLATSGPNSPNATDPIAKGTTTTGFTFTVETTGLNATTGGNVYNIAQLFGQTVGGTTVVYDESGDQTPSNFNNDGTVGPVFNPATNIGVANPATDGVDNDNNNTGTGVSGENNVVTLAPEGAILNGPQNSPAAVGPTDNNDDFTNKSTTVPPGLVPDATIPSTFDPDSITFTNTLNAPTTTLTNILVRPIAPDTITDLPDGTEVTLTYGSQVAVYTYDLTNGLFVFTSGVSIQIPTIPSNSSVDYTVEVDLPANTRLSTDTAVNRGYPVPILAFSDTGAGANAGNGTLDTGESFNETINRVYTGFLRLTKKSQVLLGTGPAVSGGNGTLDTLDKTPAPGNIVRYVIEYQNISTPPTGSGNLILDATKVVITESGVLNSSIFPAAPNGNNWGQDYASNGVIDTSHVTGSAIDSGTGSVITFFAGTSGLSSVTEQTGTTPATDITKYINTLSVPVAPQELRTFEFQRKLN</sequence>
<dbReference type="Proteomes" id="UP000642094">
    <property type="component" value="Unassembled WGS sequence"/>
</dbReference>
<feature type="domain" description="DUF7925" evidence="2">
    <location>
        <begin position="264"/>
        <end position="461"/>
    </location>
</feature>
<feature type="region of interest" description="Disordered" evidence="1">
    <location>
        <begin position="226"/>
        <end position="245"/>
    </location>
</feature>
<feature type="region of interest" description="Disordered" evidence="1">
    <location>
        <begin position="516"/>
        <end position="542"/>
    </location>
</feature>
<dbReference type="EMBL" id="JACJQB010000028">
    <property type="protein sequence ID" value="MBD2189076.1"/>
    <property type="molecule type" value="Genomic_DNA"/>
</dbReference>
<dbReference type="RefSeq" id="WP_190403913.1">
    <property type="nucleotide sequence ID" value="NZ_JACJQB010000028.1"/>
</dbReference>
<protein>
    <recommendedName>
        <fullName evidence="2">DUF7925 domain-containing protein</fullName>
    </recommendedName>
</protein>
<evidence type="ECO:0000313" key="4">
    <source>
        <dbReference type="Proteomes" id="UP000642094"/>
    </source>
</evidence>
<evidence type="ECO:0000313" key="3">
    <source>
        <dbReference type="EMBL" id="MBD2189076.1"/>
    </source>
</evidence>
<organism evidence="3 4">
    <name type="scientific">Pseudanabaena mucicola FACHB-723</name>
    <dbReference type="NCBI Taxonomy" id="2692860"/>
    <lineage>
        <taxon>Bacteria</taxon>
        <taxon>Bacillati</taxon>
        <taxon>Cyanobacteriota</taxon>
        <taxon>Cyanophyceae</taxon>
        <taxon>Pseudanabaenales</taxon>
        <taxon>Pseudanabaenaceae</taxon>
        <taxon>Pseudanabaena</taxon>
    </lineage>
</organism>
<evidence type="ECO:0000259" key="2">
    <source>
        <dbReference type="Pfam" id="PF25546"/>
    </source>
</evidence>
<reference evidence="3 4" key="1">
    <citation type="journal article" date="2020" name="ISME J.">
        <title>Comparative genomics reveals insights into cyanobacterial evolution and habitat adaptation.</title>
        <authorList>
            <person name="Chen M.Y."/>
            <person name="Teng W.K."/>
            <person name="Zhao L."/>
            <person name="Hu C.X."/>
            <person name="Zhou Y.K."/>
            <person name="Han B.P."/>
            <person name="Song L.R."/>
            <person name="Shu W.S."/>
        </authorList>
    </citation>
    <scope>NUCLEOTIDE SEQUENCE [LARGE SCALE GENOMIC DNA]</scope>
    <source>
        <strain evidence="3 4">FACHB-723</strain>
    </source>
</reference>
<evidence type="ECO:0000256" key="1">
    <source>
        <dbReference type="SAM" id="MobiDB-lite"/>
    </source>
</evidence>
<feature type="compositionally biased region" description="Low complexity" evidence="1">
    <location>
        <begin position="226"/>
        <end position="241"/>
    </location>
</feature>
<feature type="compositionally biased region" description="Polar residues" evidence="1">
    <location>
        <begin position="207"/>
        <end position="221"/>
    </location>
</feature>
<dbReference type="InterPro" id="IPR057685">
    <property type="entry name" value="DUF7925"/>
</dbReference>
<accession>A0ABR8A0L0</accession>
<feature type="region of interest" description="Disordered" evidence="1">
    <location>
        <begin position="202"/>
        <end position="221"/>
    </location>
</feature>
<comment type="caution">
    <text evidence="3">The sequence shown here is derived from an EMBL/GenBank/DDBJ whole genome shotgun (WGS) entry which is preliminary data.</text>
</comment>
<dbReference type="Pfam" id="PF25546">
    <property type="entry name" value="DUF7925"/>
    <property type="match status" value="1"/>
</dbReference>
<proteinExistence type="predicted"/>